<dbReference type="PROSITE" id="PS50236">
    <property type="entry name" value="CHCR"/>
    <property type="match status" value="1"/>
</dbReference>
<dbReference type="PANTHER" id="PTHR12894">
    <property type="entry name" value="CNH DOMAIN CONTAINING"/>
    <property type="match status" value="1"/>
</dbReference>
<dbReference type="Pfam" id="PF10367">
    <property type="entry name" value="zf-Vps39_C"/>
    <property type="match status" value="1"/>
</dbReference>
<organism evidence="4">
    <name type="scientific">Lotharella oceanica</name>
    <dbReference type="NCBI Taxonomy" id="641309"/>
    <lineage>
        <taxon>Eukaryota</taxon>
        <taxon>Sar</taxon>
        <taxon>Rhizaria</taxon>
        <taxon>Cercozoa</taxon>
        <taxon>Chlorarachniophyceae</taxon>
        <taxon>Lotharella</taxon>
    </lineage>
</organism>
<dbReference type="InterPro" id="IPR019453">
    <property type="entry name" value="VPS39/TGFA1_Znf"/>
</dbReference>
<evidence type="ECO:0000256" key="2">
    <source>
        <dbReference type="SAM" id="MobiDB-lite"/>
    </source>
</evidence>
<dbReference type="GO" id="GO:0005737">
    <property type="term" value="C:cytoplasm"/>
    <property type="evidence" value="ECO:0007669"/>
    <property type="project" value="TreeGrafter"/>
</dbReference>
<feature type="region of interest" description="Disordered" evidence="2">
    <location>
        <begin position="355"/>
        <end position="375"/>
    </location>
</feature>
<feature type="region of interest" description="Disordered" evidence="2">
    <location>
        <begin position="1"/>
        <end position="25"/>
    </location>
</feature>
<protein>
    <recommendedName>
        <fullName evidence="3">Vacuolar sorting protein 39/Transforming growth factor beta receptor-associated zinc finger domain-containing protein</fullName>
    </recommendedName>
</protein>
<feature type="repeat" description="CHCR" evidence="1">
    <location>
        <begin position="21"/>
        <end position="205"/>
    </location>
</feature>
<evidence type="ECO:0000313" key="4">
    <source>
        <dbReference type="EMBL" id="CAD9775707.1"/>
    </source>
</evidence>
<feature type="domain" description="Vacuolar sorting protein 39/Transforming growth factor beta receptor-associated zinc finger" evidence="3">
    <location>
        <begin position="303"/>
        <end position="348"/>
    </location>
</feature>
<dbReference type="InterPro" id="IPR000547">
    <property type="entry name" value="Clathrin_H-chain/VPS_repeat"/>
</dbReference>
<reference evidence="4" key="1">
    <citation type="submission" date="2021-01" db="EMBL/GenBank/DDBJ databases">
        <authorList>
            <person name="Corre E."/>
            <person name="Pelletier E."/>
            <person name="Niang G."/>
            <person name="Scheremetjew M."/>
            <person name="Finn R."/>
            <person name="Kale V."/>
            <person name="Holt S."/>
            <person name="Cochrane G."/>
            <person name="Meng A."/>
            <person name="Brown T."/>
            <person name="Cohen L."/>
        </authorList>
    </citation>
    <scope>NUCLEOTIDE SEQUENCE</scope>
    <source>
        <strain evidence="4">CCMP622</strain>
    </source>
</reference>
<feature type="compositionally biased region" description="Gly residues" evidence="2">
    <location>
        <begin position="1"/>
        <end position="13"/>
    </location>
</feature>
<gene>
    <name evidence="4" type="ORF">LSP00402_LOCUS19710</name>
</gene>
<dbReference type="GO" id="GO:0006914">
    <property type="term" value="P:autophagy"/>
    <property type="evidence" value="ECO:0007669"/>
    <property type="project" value="TreeGrafter"/>
</dbReference>
<dbReference type="PANTHER" id="PTHR12894:SF27">
    <property type="entry name" value="TRANSFORMING GROWTH FACTOR-BETA RECEPTOR-ASSOCIATED PROTEIN 1"/>
    <property type="match status" value="1"/>
</dbReference>
<evidence type="ECO:0000256" key="1">
    <source>
        <dbReference type="PROSITE-ProRule" id="PRU01006"/>
    </source>
</evidence>
<dbReference type="GO" id="GO:0034058">
    <property type="term" value="P:endosomal vesicle fusion"/>
    <property type="evidence" value="ECO:0007669"/>
    <property type="project" value="TreeGrafter"/>
</dbReference>
<feature type="compositionally biased region" description="Low complexity" evidence="2">
    <location>
        <begin position="355"/>
        <end position="369"/>
    </location>
</feature>
<sequence>MMGMGGGGSGGGGGDEKGPVDTQNKRSTIPARLVLKLLKSWCGPSIVVMYLEKYLKNTNNTMAALHNELVFLYLDLIQKGEVSGLASSRSSNGSSSSSSSKYSALMDKEMLRKKLHSFLKSSTYYKPELMLGRFPENELLEERAVVLSRLKDHREALAIYVWDLNDLHKAHRYCMKHHDYHRAHDKDVYLHLLHVLLRPECVDSVRLKSKRADGDGDGADAHQKTPKPKLDEAMKILLLDHKRIDVPKAMDLLPEDLSITRVFPILKAVLSHNKATSRRNQVTKSLHRIDNLTVRSEWIRTRSQQVRIDNITKCHHCSRRIGNAAFVRYPDDRKNKQRPIVVHYVCSESFQASQAAGSSSSGMHGSGVASHHHPR</sequence>
<dbReference type="AlphaFoldDB" id="A0A7S2U140"/>
<dbReference type="GO" id="GO:0006886">
    <property type="term" value="P:intracellular protein transport"/>
    <property type="evidence" value="ECO:0007669"/>
    <property type="project" value="UniProtKB-UniRule"/>
</dbReference>
<dbReference type="EMBL" id="HBHP01031993">
    <property type="protein sequence ID" value="CAD9775707.1"/>
    <property type="molecule type" value="Transcribed_RNA"/>
</dbReference>
<evidence type="ECO:0000259" key="3">
    <source>
        <dbReference type="Pfam" id="PF10367"/>
    </source>
</evidence>
<name>A0A7S2U140_9EUKA</name>
<accession>A0A7S2U140</accession>
<dbReference type="InterPro" id="IPR032914">
    <property type="entry name" value="Vam6/VPS39/TRAP1"/>
</dbReference>
<proteinExistence type="predicted"/>
<dbReference type="GO" id="GO:0016020">
    <property type="term" value="C:membrane"/>
    <property type="evidence" value="ECO:0007669"/>
    <property type="project" value="TreeGrafter"/>
</dbReference>